<feature type="signal peptide" evidence="1">
    <location>
        <begin position="1"/>
        <end position="24"/>
    </location>
</feature>
<dbReference type="RefSeq" id="WP_207332584.1">
    <property type="nucleotide sequence ID" value="NZ_JAFMYW010000012.1"/>
</dbReference>
<dbReference type="EMBL" id="JAFMYW010000012">
    <property type="protein sequence ID" value="MBO0952633.1"/>
    <property type="molecule type" value="Genomic_DNA"/>
</dbReference>
<keyword evidence="1" id="KW-0732">Signal</keyword>
<comment type="caution">
    <text evidence="2">The sequence shown here is derived from an EMBL/GenBank/DDBJ whole genome shotgun (WGS) entry which is preliminary data.</text>
</comment>
<evidence type="ECO:0000313" key="3">
    <source>
        <dbReference type="Proteomes" id="UP000664628"/>
    </source>
</evidence>
<organism evidence="2 3">
    <name type="scientific">Fibrella forsythiae</name>
    <dbReference type="NCBI Taxonomy" id="2817061"/>
    <lineage>
        <taxon>Bacteria</taxon>
        <taxon>Pseudomonadati</taxon>
        <taxon>Bacteroidota</taxon>
        <taxon>Cytophagia</taxon>
        <taxon>Cytophagales</taxon>
        <taxon>Spirosomataceae</taxon>
        <taxon>Fibrella</taxon>
    </lineage>
</organism>
<feature type="chain" id="PRO_5045245554" evidence="1">
    <location>
        <begin position="25"/>
        <end position="94"/>
    </location>
</feature>
<evidence type="ECO:0000313" key="2">
    <source>
        <dbReference type="EMBL" id="MBO0952633.1"/>
    </source>
</evidence>
<evidence type="ECO:0000256" key="1">
    <source>
        <dbReference type="SAM" id="SignalP"/>
    </source>
</evidence>
<name>A0ABS3JT54_9BACT</name>
<protein>
    <submittedName>
        <fullName evidence="2">Uncharacterized protein</fullName>
    </submittedName>
</protein>
<keyword evidence="3" id="KW-1185">Reference proteome</keyword>
<gene>
    <name evidence="2" type="ORF">J2I46_28900</name>
</gene>
<accession>A0ABS3JT54</accession>
<dbReference type="Proteomes" id="UP000664628">
    <property type="component" value="Unassembled WGS sequence"/>
</dbReference>
<proteinExistence type="predicted"/>
<sequence>MKTSIKVLLLSTMLSAWLSKPCLASDKKDHGIKSHTEVKSKPTVQCSVQTIVQVRNSDGNCVDLAINATAATCEEAGNMVDGLKAVMWYFGILQ</sequence>
<reference evidence="2 3" key="1">
    <citation type="submission" date="2021-03" db="EMBL/GenBank/DDBJ databases">
        <title>Fibrella sp. HMF5405 genome sequencing and assembly.</title>
        <authorList>
            <person name="Kang H."/>
            <person name="Kim H."/>
            <person name="Bae S."/>
            <person name="Joh K."/>
        </authorList>
    </citation>
    <scope>NUCLEOTIDE SEQUENCE [LARGE SCALE GENOMIC DNA]</scope>
    <source>
        <strain evidence="2 3">HMF5405</strain>
    </source>
</reference>